<feature type="compositionally biased region" description="Acidic residues" evidence="1">
    <location>
        <begin position="140"/>
        <end position="166"/>
    </location>
</feature>
<keyword evidence="3" id="KW-1185">Reference proteome</keyword>
<comment type="caution">
    <text evidence="2">The sequence shown here is derived from an EMBL/GenBank/DDBJ whole genome shotgun (WGS) entry which is preliminary data.</text>
</comment>
<sequence length="228" mass="26376">MNTENNELTTQEILQLPLSKIKKIFKTDPENPAAFKKAHIAAGISTQIFIEKFIDQAVTIHQLQTKNPNSNRLTYDDLAEVSHIDPFVFLKLLIPPRVELIEAYNNEQLRYCFMDDNQKPLDAMKSIGLVNAEGVPRDEDFSESEEGEEDNKDDGDYDEDNEEEEDVVKKMNLVEKVVKNDVTENNDADIIEEGEEEEEEDYEEEDDEDEDEDEDDMEDDQDMDDDDE</sequence>
<evidence type="ECO:0000256" key="1">
    <source>
        <dbReference type="SAM" id="MobiDB-lite"/>
    </source>
</evidence>
<dbReference type="EMBL" id="LXPE01000024">
    <property type="protein sequence ID" value="OBA26089.1"/>
    <property type="molecule type" value="Genomic_DNA"/>
</dbReference>
<evidence type="ECO:0008006" key="4">
    <source>
        <dbReference type="Google" id="ProtNLM"/>
    </source>
</evidence>
<feature type="compositionally biased region" description="Basic and acidic residues" evidence="1">
    <location>
        <begin position="167"/>
        <end position="182"/>
    </location>
</feature>
<reference evidence="3" key="1">
    <citation type="journal article" date="2016" name="Proc. Natl. Acad. Sci. U.S.A.">
        <title>Comparative genomics of biotechnologically important yeasts.</title>
        <authorList>
            <person name="Riley R."/>
            <person name="Haridas S."/>
            <person name="Wolfe K.H."/>
            <person name="Lopes M.R."/>
            <person name="Hittinger C.T."/>
            <person name="Goeker M."/>
            <person name="Salamov A.A."/>
            <person name="Wisecaver J.H."/>
            <person name="Long T.M."/>
            <person name="Calvey C.H."/>
            <person name="Aerts A.L."/>
            <person name="Barry K.W."/>
            <person name="Choi C."/>
            <person name="Clum A."/>
            <person name="Coughlan A.Y."/>
            <person name="Deshpande S."/>
            <person name="Douglass A.P."/>
            <person name="Hanson S.J."/>
            <person name="Klenk H.-P."/>
            <person name="LaButti K.M."/>
            <person name="Lapidus A."/>
            <person name="Lindquist E.A."/>
            <person name="Lipzen A.M."/>
            <person name="Meier-Kolthoff J.P."/>
            <person name="Ohm R.A."/>
            <person name="Otillar R.P."/>
            <person name="Pangilinan J.L."/>
            <person name="Peng Y."/>
            <person name="Rokas A."/>
            <person name="Rosa C.A."/>
            <person name="Scheuner C."/>
            <person name="Sibirny A.A."/>
            <person name="Slot J.C."/>
            <person name="Stielow J.B."/>
            <person name="Sun H."/>
            <person name="Kurtzman C.P."/>
            <person name="Blackwell M."/>
            <person name="Grigoriev I.V."/>
            <person name="Jeffries T.W."/>
        </authorList>
    </citation>
    <scope>NUCLEOTIDE SEQUENCE [LARGE SCALE GENOMIC DNA]</scope>
    <source>
        <strain evidence="3">NRRL Y-1626</strain>
    </source>
</reference>
<organism evidence="2 3">
    <name type="scientific">Hanseniaspora valbyensis NRRL Y-1626</name>
    <dbReference type="NCBI Taxonomy" id="766949"/>
    <lineage>
        <taxon>Eukaryota</taxon>
        <taxon>Fungi</taxon>
        <taxon>Dikarya</taxon>
        <taxon>Ascomycota</taxon>
        <taxon>Saccharomycotina</taxon>
        <taxon>Saccharomycetes</taxon>
        <taxon>Saccharomycodales</taxon>
        <taxon>Saccharomycodaceae</taxon>
        <taxon>Hanseniaspora</taxon>
    </lineage>
</organism>
<name>A0A1B7TBH3_9ASCO</name>
<accession>A0A1B7TBH3</accession>
<feature type="compositionally biased region" description="Acidic residues" evidence="1">
    <location>
        <begin position="184"/>
        <end position="228"/>
    </location>
</feature>
<dbReference type="OrthoDB" id="636685at2759"/>
<proteinExistence type="predicted"/>
<dbReference type="InterPro" id="IPR009072">
    <property type="entry name" value="Histone-fold"/>
</dbReference>
<dbReference type="AlphaFoldDB" id="A0A1B7TBH3"/>
<dbReference type="SUPFAM" id="SSF47113">
    <property type="entry name" value="Histone-fold"/>
    <property type="match status" value="1"/>
</dbReference>
<evidence type="ECO:0000313" key="2">
    <source>
        <dbReference type="EMBL" id="OBA26089.1"/>
    </source>
</evidence>
<protein>
    <recommendedName>
        <fullName evidence="4">Histone-fold-containing protein</fullName>
    </recommendedName>
</protein>
<evidence type="ECO:0000313" key="3">
    <source>
        <dbReference type="Proteomes" id="UP000092321"/>
    </source>
</evidence>
<dbReference type="GO" id="GO:0046982">
    <property type="term" value="F:protein heterodimerization activity"/>
    <property type="evidence" value="ECO:0007669"/>
    <property type="project" value="InterPro"/>
</dbReference>
<gene>
    <name evidence="2" type="ORF">HANVADRAFT_49447</name>
</gene>
<feature type="region of interest" description="Disordered" evidence="1">
    <location>
        <begin position="133"/>
        <end position="228"/>
    </location>
</feature>
<dbReference type="Proteomes" id="UP000092321">
    <property type="component" value="Unassembled WGS sequence"/>
</dbReference>
<dbReference type="Gene3D" id="1.10.20.10">
    <property type="entry name" value="Histone, subunit A"/>
    <property type="match status" value="1"/>
</dbReference>